<name>K9WDB4_9CYAN</name>
<dbReference type="Proteomes" id="UP000010471">
    <property type="component" value="Chromosome"/>
</dbReference>
<dbReference type="HOGENOM" id="CLU_2753387_0_0_3"/>
<protein>
    <submittedName>
        <fullName evidence="1">Uncharacterized protein</fullName>
    </submittedName>
</protein>
<gene>
    <name evidence="1" type="ORF">Mic7113_1883</name>
</gene>
<dbReference type="STRING" id="1173027.Mic7113_1883"/>
<dbReference type="KEGG" id="mic:Mic7113_1883"/>
<proteinExistence type="predicted"/>
<dbReference type="EMBL" id="CP003630">
    <property type="protein sequence ID" value="AFZ17739.1"/>
    <property type="molecule type" value="Genomic_DNA"/>
</dbReference>
<reference evidence="1 2" key="1">
    <citation type="submission" date="2012-06" db="EMBL/GenBank/DDBJ databases">
        <title>Finished chromosome of genome of Microcoleus sp. PCC 7113.</title>
        <authorList>
            <consortium name="US DOE Joint Genome Institute"/>
            <person name="Gugger M."/>
            <person name="Coursin T."/>
            <person name="Rippka R."/>
            <person name="Tandeau De Marsac N."/>
            <person name="Huntemann M."/>
            <person name="Wei C.-L."/>
            <person name="Han J."/>
            <person name="Detter J.C."/>
            <person name="Han C."/>
            <person name="Tapia R."/>
            <person name="Chen A."/>
            <person name="Kyrpides N."/>
            <person name="Mavromatis K."/>
            <person name="Markowitz V."/>
            <person name="Szeto E."/>
            <person name="Ivanova N."/>
            <person name="Pagani I."/>
            <person name="Pati A."/>
            <person name="Goodwin L."/>
            <person name="Nordberg H.P."/>
            <person name="Cantor M.N."/>
            <person name="Hua S.X."/>
            <person name="Woyke T."/>
            <person name="Kerfeld C.A."/>
        </authorList>
    </citation>
    <scope>NUCLEOTIDE SEQUENCE [LARGE SCALE GENOMIC DNA]</scope>
    <source>
        <strain evidence="1 2">PCC 7113</strain>
    </source>
</reference>
<dbReference type="AlphaFoldDB" id="K9WDB4"/>
<evidence type="ECO:0000313" key="1">
    <source>
        <dbReference type="EMBL" id="AFZ17739.1"/>
    </source>
</evidence>
<sequence>MRLYYWLHSLPGWLNHKIHISTIELDISGLQLAQPGKLQTTKGKIIVLLAQAKLQTLITPSLSEVLTWRR</sequence>
<accession>K9WDB4</accession>
<evidence type="ECO:0000313" key="2">
    <source>
        <dbReference type="Proteomes" id="UP000010471"/>
    </source>
</evidence>
<dbReference type="RefSeq" id="WP_015181891.1">
    <property type="nucleotide sequence ID" value="NC_019738.1"/>
</dbReference>
<organism evidence="1 2">
    <name type="scientific">Allocoleopsis franciscana PCC 7113</name>
    <dbReference type="NCBI Taxonomy" id="1173027"/>
    <lineage>
        <taxon>Bacteria</taxon>
        <taxon>Bacillati</taxon>
        <taxon>Cyanobacteriota</taxon>
        <taxon>Cyanophyceae</taxon>
        <taxon>Coleofasciculales</taxon>
        <taxon>Coleofasciculaceae</taxon>
        <taxon>Allocoleopsis</taxon>
        <taxon>Allocoleopsis franciscana</taxon>
    </lineage>
</organism>
<keyword evidence="2" id="KW-1185">Reference proteome</keyword>